<evidence type="ECO:0000256" key="2">
    <source>
        <dbReference type="ARBA" id="ARBA00022741"/>
    </source>
</evidence>
<feature type="domain" description="ABC transporter" evidence="4">
    <location>
        <begin position="8"/>
        <end position="259"/>
    </location>
</feature>
<dbReference type="PROSITE" id="PS00211">
    <property type="entry name" value="ABC_TRANSPORTER_1"/>
    <property type="match status" value="1"/>
</dbReference>
<evidence type="ECO:0000256" key="3">
    <source>
        <dbReference type="ARBA" id="ARBA00022840"/>
    </source>
</evidence>
<dbReference type="Pfam" id="PF00005">
    <property type="entry name" value="ABC_tran"/>
    <property type="match status" value="1"/>
</dbReference>
<dbReference type="InterPro" id="IPR003439">
    <property type="entry name" value="ABC_transporter-like_ATP-bd"/>
</dbReference>
<dbReference type="NCBIfam" id="TIGR01727">
    <property type="entry name" value="oligo_HPY"/>
    <property type="match status" value="1"/>
</dbReference>
<comment type="caution">
    <text evidence="5">The sequence shown here is derived from an EMBL/GenBank/DDBJ whole genome shotgun (WGS) entry which is preliminary data.</text>
</comment>
<dbReference type="GO" id="GO:0015833">
    <property type="term" value="P:peptide transport"/>
    <property type="evidence" value="ECO:0007669"/>
    <property type="project" value="InterPro"/>
</dbReference>
<dbReference type="InterPro" id="IPR017871">
    <property type="entry name" value="ABC_transporter-like_CS"/>
</dbReference>
<proteinExistence type="predicted"/>
<dbReference type="PANTHER" id="PTHR43230">
    <property type="entry name" value="ABC-TYPE DIPEPTIDE/OLIGOPEPTIDE TRANSPORT SYSTEM, ATPASE COMPONENT"/>
    <property type="match status" value="1"/>
</dbReference>
<dbReference type="InterPro" id="IPR003593">
    <property type="entry name" value="AAA+_ATPase"/>
</dbReference>
<gene>
    <name evidence="5" type="ORF">ENL47_07835</name>
</gene>
<dbReference type="GO" id="GO:0016887">
    <property type="term" value="F:ATP hydrolysis activity"/>
    <property type="evidence" value="ECO:0007669"/>
    <property type="project" value="InterPro"/>
</dbReference>
<dbReference type="EMBL" id="DRUB01000151">
    <property type="protein sequence ID" value="HHR96695.1"/>
    <property type="molecule type" value="Genomic_DNA"/>
</dbReference>
<dbReference type="CDD" id="cd03257">
    <property type="entry name" value="ABC_NikE_OppD_transporters"/>
    <property type="match status" value="1"/>
</dbReference>
<keyword evidence="1" id="KW-0813">Transport</keyword>
<organism evidence="5">
    <name type="scientific">Ignisphaera aggregans</name>
    <dbReference type="NCBI Taxonomy" id="334771"/>
    <lineage>
        <taxon>Archaea</taxon>
        <taxon>Thermoproteota</taxon>
        <taxon>Thermoprotei</taxon>
        <taxon>Desulfurococcales</taxon>
        <taxon>Desulfurococcaceae</taxon>
        <taxon>Ignisphaera</taxon>
    </lineage>
</organism>
<protein>
    <submittedName>
        <fullName evidence="5">ABC transporter ATP-binding protein</fullName>
    </submittedName>
</protein>
<dbReference type="InterPro" id="IPR013563">
    <property type="entry name" value="Oligopep_ABC_C"/>
</dbReference>
<accession>A0A7C5YX74</accession>
<dbReference type="Pfam" id="PF08352">
    <property type="entry name" value="oligo_HPY"/>
    <property type="match status" value="1"/>
</dbReference>
<sequence>MSTSTNLLELREVTKIFSSGFLISRKRIIAVDEVSFALPGDKPIVFTLAGESGSGKTTIARIVLGFLHPDKGEVLYFGRNIFSFKKSELKNYYREVQAVFQDPYSVYNPIYTVDHVLYTTIKKYNIAQDDYEARELIDKALTSVGLRADEVLGKYPYQLSGGQRQRLLFARCLLLRPKLIVADEPVSMLDASLRAGILNLILDLKDKYGISFLYITHDLSTANYISDYLAIIYRGSIVEMGPIDKILQDPLHPYTKLLIDSIPKPDPNKRWRTKVALPPREFVAEEIIGCKFYDRCPYRMDICYRKKPSIKQIDSRIVYCHLYK</sequence>
<keyword evidence="3 5" id="KW-0067">ATP-binding</keyword>
<reference evidence="5" key="1">
    <citation type="journal article" date="2020" name="mSystems">
        <title>Genome- and Community-Level Interaction Insights into Carbon Utilization and Element Cycling Functions of Hydrothermarchaeota in Hydrothermal Sediment.</title>
        <authorList>
            <person name="Zhou Z."/>
            <person name="Liu Y."/>
            <person name="Xu W."/>
            <person name="Pan J."/>
            <person name="Luo Z.H."/>
            <person name="Li M."/>
        </authorList>
    </citation>
    <scope>NUCLEOTIDE SEQUENCE [LARGE SCALE GENOMIC DNA]</scope>
    <source>
        <strain evidence="5">SpSt-1</strain>
    </source>
</reference>
<dbReference type="PROSITE" id="PS50893">
    <property type="entry name" value="ABC_TRANSPORTER_2"/>
    <property type="match status" value="1"/>
</dbReference>
<name>A0A7C5YX74_9CREN</name>
<dbReference type="PANTHER" id="PTHR43230:SF3">
    <property type="entry name" value="ABC-TYPE DIPEPTIDE_OLIGOPEPTIDE TRANSPORT SYSTEM, ATPASE COMPONENT"/>
    <property type="match status" value="1"/>
</dbReference>
<dbReference type="SMART" id="SM00382">
    <property type="entry name" value="AAA"/>
    <property type="match status" value="1"/>
</dbReference>
<keyword evidence="2" id="KW-0547">Nucleotide-binding</keyword>
<evidence type="ECO:0000259" key="4">
    <source>
        <dbReference type="PROSITE" id="PS50893"/>
    </source>
</evidence>
<evidence type="ECO:0000313" key="5">
    <source>
        <dbReference type="EMBL" id="HHR96695.1"/>
    </source>
</evidence>
<evidence type="ECO:0000256" key="1">
    <source>
        <dbReference type="ARBA" id="ARBA00022448"/>
    </source>
</evidence>
<dbReference type="SUPFAM" id="SSF52540">
    <property type="entry name" value="P-loop containing nucleoside triphosphate hydrolases"/>
    <property type="match status" value="1"/>
</dbReference>
<dbReference type="AlphaFoldDB" id="A0A7C5YX74"/>
<dbReference type="Gene3D" id="3.40.50.300">
    <property type="entry name" value="P-loop containing nucleotide triphosphate hydrolases"/>
    <property type="match status" value="1"/>
</dbReference>
<dbReference type="GO" id="GO:0005524">
    <property type="term" value="F:ATP binding"/>
    <property type="evidence" value="ECO:0007669"/>
    <property type="project" value="UniProtKB-KW"/>
</dbReference>
<dbReference type="InterPro" id="IPR027417">
    <property type="entry name" value="P-loop_NTPase"/>
</dbReference>